<feature type="region of interest" description="Disordered" evidence="1">
    <location>
        <begin position="288"/>
        <end position="396"/>
    </location>
</feature>
<feature type="compositionally biased region" description="Basic and acidic residues" evidence="1">
    <location>
        <begin position="206"/>
        <end position="220"/>
    </location>
</feature>
<feature type="compositionally biased region" description="Low complexity" evidence="1">
    <location>
        <begin position="176"/>
        <end position="186"/>
    </location>
</feature>
<gene>
    <name evidence="2" type="ORF">CHLNCDRAFT_140018</name>
</gene>
<feature type="region of interest" description="Disordered" evidence="1">
    <location>
        <begin position="425"/>
        <end position="464"/>
    </location>
</feature>
<evidence type="ECO:0000313" key="2">
    <source>
        <dbReference type="EMBL" id="EFN51613.1"/>
    </source>
</evidence>
<evidence type="ECO:0000256" key="1">
    <source>
        <dbReference type="SAM" id="MobiDB-lite"/>
    </source>
</evidence>
<feature type="compositionally biased region" description="Low complexity" evidence="1">
    <location>
        <begin position="311"/>
        <end position="326"/>
    </location>
</feature>
<protein>
    <submittedName>
        <fullName evidence="2">Uncharacterized protein</fullName>
    </submittedName>
</protein>
<accession>E1ZRE3</accession>
<feature type="compositionally biased region" description="Basic and acidic residues" evidence="1">
    <location>
        <begin position="157"/>
        <end position="175"/>
    </location>
</feature>
<dbReference type="AlphaFoldDB" id="E1ZRE3"/>
<organism evidence="3">
    <name type="scientific">Chlorella variabilis</name>
    <name type="common">Green alga</name>
    <dbReference type="NCBI Taxonomy" id="554065"/>
    <lineage>
        <taxon>Eukaryota</taxon>
        <taxon>Viridiplantae</taxon>
        <taxon>Chlorophyta</taxon>
        <taxon>core chlorophytes</taxon>
        <taxon>Trebouxiophyceae</taxon>
        <taxon>Chlorellales</taxon>
        <taxon>Chlorellaceae</taxon>
        <taxon>Chlorella clade</taxon>
        <taxon>Chlorella</taxon>
    </lineage>
</organism>
<sequence>MSAPASPLFALQQHFDFQLSLLHEQPPLPGLADLLSMSPPARCQSAPLEHEAPTLPLLPGSTSTHLTAHQQAMAMALGGEAPEQPSPSLLGLPPEQQQQLRAQQAQQAALLQQQRAEQQRWCAAAERLLLQSRASDEAEGDALGSLILSLQSEIEDMESHQGRQERLERRRRQEGLQRQQAQLQRQQELRQRQQEDWERGQQAQHAEWEAAQRHDRAEWEARRAAEQRQWEARRQREQAAWEAQRRREEEEWEAAQRAGMLPLAQRLGGQDDASLAAMDGRGAVRGPRLSAPGCLQRPAPLQGLDPDWWRPAGASAAQQPAALPTAKSRPPAAFQFERSLTSTNQGSQRGSRAAAAAAGPAPRVPPEQQQRQQRAAAAAAGEALAGGAPSRKRRSLDVPALFEVQVQPHHRPPLHAHDWDCQTQQRLAQQQLGQQQGQGQVQGQVQAQGRSHSRGVRSDLSGSS</sequence>
<dbReference type="RefSeq" id="XP_005843715.1">
    <property type="nucleotide sequence ID" value="XM_005843653.1"/>
</dbReference>
<proteinExistence type="predicted"/>
<keyword evidence="3" id="KW-1185">Reference proteome</keyword>
<feature type="compositionally biased region" description="Low complexity" evidence="1">
    <location>
        <begin position="345"/>
        <end position="389"/>
    </location>
</feature>
<feature type="compositionally biased region" description="Low complexity" evidence="1">
    <location>
        <begin position="425"/>
        <end position="450"/>
    </location>
</feature>
<evidence type="ECO:0000313" key="3">
    <source>
        <dbReference type="Proteomes" id="UP000008141"/>
    </source>
</evidence>
<dbReference type="EMBL" id="GL433862">
    <property type="protein sequence ID" value="EFN51613.1"/>
    <property type="molecule type" value="Genomic_DNA"/>
</dbReference>
<reference evidence="2 3" key="1">
    <citation type="journal article" date="2010" name="Plant Cell">
        <title>The Chlorella variabilis NC64A genome reveals adaptation to photosymbiosis, coevolution with viruses, and cryptic sex.</title>
        <authorList>
            <person name="Blanc G."/>
            <person name="Duncan G."/>
            <person name="Agarkova I."/>
            <person name="Borodovsky M."/>
            <person name="Gurnon J."/>
            <person name="Kuo A."/>
            <person name="Lindquist E."/>
            <person name="Lucas S."/>
            <person name="Pangilinan J."/>
            <person name="Polle J."/>
            <person name="Salamov A."/>
            <person name="Terry A."/>
            <person name="Yamada T."/>
            <person name="Dunigan D.D."/>
            <person name="Grigoriev I.V."/>
            <person name="Claverie J.M."/>
            <person name="Van Etten J.L."/>
        </authorList>
    </citation>
    <scope>NUCLEOTIDE SEQUENCE [LARGE SCALE GENOMIC DNA]</scope>
    <source>
        <strain evidence="2 3">NC64A</strain>
    </source>
</reference>
<feature type="region of interest" description="Disordered" evidence="1">
    <location>
        <begin position="155"/>
        <end position="220"/>
    </location>
</feature>
<dbReference type="KEGG" id="cvr:CHLNCDRAFT_140018"/>
<dbReference type="InParanoid" id="E1ZRE3"/>
<name>E1ZRE3_CHLVA</name>
<feature type="compositionally biased region" description="Basic and acidic residues" evidence="1">
    <location>
        <begin position="187"/>
        <end position="199"/>
    </location>
</feature>
<dbReference type="Proteomes" id="UP000008141">
    <property type="component" value="Unassembled WGS sequence"/>
</dbReference>
<dbReference type="GeneID" id="17351047"/>